<name>A0A4Y4DQF1_GLUUR</name>
<protein>
    <submittedName>
        <fullName evidence="3">Endonuclease</fullName>
    </submittedName>
</protein>
<dbReference type="EMBL" id="BJNY01000016">
    <property type="protein sequence ID" value="GED07166.1"/>
    <property type="molecule type" value="Genomic_DNA"/>
</dbReference>
<keyword evidence="3" id="KW-0378">Hydrolase</keyword>
<dbReference type="AlphaFoldDB" id="A0A4Y4DQF1"/>
<dbReference type="SUPFAM" id="SSF56219">
    <property type="entry name" value="DNase I-like"/>
    <property type="match status" value="1"/>
</dbReference>
<reference evidence="3 4" key="1">
    <citation type="submission" date="2019-06" db="EMBL/GenBank/DDBJ databases">
        <title>Whole genome shotgun sequence of Glutamicibacter uratoxydans NBRC 15515.</title>
        <authorList>
            <person name="Hosoyama A."/>
            <person name="Uohara A."/>
            <person name="Ohji S."/>
            <person name="Ichikawa N."/>
        </authorList>
    </citation>
    <scope>NUCLEOTIDE SEQUENCE [LARGE SCALE GENOMIC DNA]</scope>
    <source>
        <strain evidence="3 4">NBRC 15515</strain>
    </source>
</reference>
<evidence type="ECO:0000313" key="4">
    <source>
        <dbReference type="Proteomes" id="UP000316612"/>
    </source>
</evidence>
<evidence type="ECO:0000259" key="2">
    <source>
        <dbReference type="Pfam" id="PF03372"/>
    </source>
</evidence>
<dbReference type="InterPro" id="IPR005135">
    <property type="entry name" value="Endo/exonuclease/phosphatase"/>
</dbReference>
<dbReference type="Pfam" id="PF03372">
    <property type="entry name" value="Exo_endo_phos"/>
    <property type="match status" value="1"/>
</dbReference>
<dbReference type="Gene3D" id="3.60.10.10">
    <property type="entry name" value="Endonuclease/exonuclease/phosphatase"/>
    <property type="match status" value="1"/>
</dbReference>
<dbReference type="Proteomes" id="UP000316612">
    <property type="component" value="Unassembled WGS sequence"/>
</dbReference>
<dbReference type="GO" id="GO:0004519">
    <property type="term" value="F:endonuclease activity"/>
    <property type="evidence" value="ECO:0007669"/>
    <property type="project" value="UniProtKB-KW"/>
</dbReference>
<accession>A0A4Y4DQF1</accession>
<evidence type="ECO:0000256" key="1">
    <source>
        <dbReference type="SAM" id="Phobius"/>
    </source>
</evidence>
<keyword evidence="4" id="KW-1185">Reference proteome</keyword>
<dbReference type="InterPro" id="IPR036691">
    <property type="entry name" value="Endo/exonu/phosph_ase_sf"/>
</dbReference>
<keyword evidence="1" id="KW-0812">Transmembrane</keyword>
<gene>
    <name evidence="3" type="ORF">AUR04nite_26980</name>
</gene>
<keyword evidence="3" id="KW-0255">Endonuclease</keyword>
<sequence length="289" mass="31618">MPWLAAGFLPRIQAIQPWLLAIIVFAIIAALIRRRWLPSGITAALLLVGILPLVHFSGAAPNGSNGNHELKVFSFNAGRAQADPLQLAQAIREADPDVLVLVETSEPLIASIGKLNALEVLSHRSGTVPTGGDRDTVVFSRYPMTERQEEISAQKTGWYGFPVVDIASPSGVFSVVGVHVYPPLDDAERWEHGLDQLNRWARQQGMQPVILAGDFNATRTHPQFRRLAADMSAENTMWPLNTWPADRQYPPIMGIDRVLARGMSVLDARSIKIAGSDHLALSVTVRSSL</sequence>
<keyword evidence="1" id="KW-0472">Membrane</keyword>
<feature type="transmembrane region" description="Helical" evidence="1">
    <location>
        <begin position="39"/>
        <end position="58"/>
    </location>
</feature>
<organism evidence="3 4">
    <name type="scientific">Glutamicibacter uratoxydans</name>
    <name type="common">Arthrobacter uratoxydans</name>
    <dbReference type="NCBI Taxonomy" id="43667"/>
    <lineage>
        <taxon>Bacteria</taxon>
        <taxon>Bacillati</taxon>
        <taxon>Actinomycetota</taxon>
        <taxon>Actinomycetes</taxon>
        <taxon>Micrococcales</taxon>
        <taxon>Micrococcaceae</taxon>
        <taxon>Glutamicibacter</taxon>
    </lineage>
</organism>
<proteinExistence type="predicted"/>
<feature type="transmembrane region" description="Helical" evidence="1">
    <location>
        <begin position="12"/>
        <end position="32"/>
    </location>
</feature>
<feature type="domain" description="Endonuclease/exonuclease/phosphatase" evidence="2">
    <location>
        <begin position="74"/>
        <end position="278"/>
    </location>
</feature>
<keyword evidence="1" id="KW-1133">Transmembrane helix</keyword>
<evidence type="ECO:0000313" key="3">
    <source>
        <dbReference type="EMBL" id="GED07166.1"/>
    </source>
</evidence>
<keyword evidence="3" id="KW-0540">Nuclease</keyword>
<comment type="caution">
    <text evidence="3">The sequence shown here is derived from an EMBL/GenBank/DDBJ whole genome shotgun (WGS) entry which is preliminary data.</text>
</comment>